<name>A0A0A2GYQ3_9FLAO</name>
<dbReference type="AlphaFoldDB" id="A0A0A2GYQ3"/>
<dbReference type="KEGG" id="ddo:I597_1254"/>
<proteinExistence type="predicted"/>
<reference evidence="1 2" key="1">
    <citation type="submission" date="2014-10" db="EMBL/GenBank/DDBJ databases">
        <title>Draft genome sequence of the proteorhodopsin-containing marine bacterium Dokdonia donghaensis.</title>
        <authorList>
            <person name="Gomez-Consarnau L."/>
            <person name="Gonzalez J.M."/>
            <person name="Riedel T."/>
            <person name="Jaenicke S."/>
            <person name="Wagner-Doebler I."/>
            <person name="Fuhrman J.A."/>
        </authorList>
    </citation>
    <scope>NUCLEOTIDE SEQUENCE [LARGE SCALE GENOMIC DNA]</scope>
    <source>
        <strain evidence="1 2">DSW-1</strain>
    </source>
</reference>
<evidence type="ECO:0008006" key="3">
    <source>
        <dbReference type="Google" id="ProtNLM"/>
    </source>
</evidence>
<accession>A0A0A2GYQ3</accession>
<dbReference type="Proteomes" id="UP000030140">
    <property type="component" value="Unassembled WGS sequence"/>
</dbReference>
<evidence type="ECO:0000313" key="1">
    <source>
        <dbReference type="EMBL" id="KGO07461.1"/>
    </source>
</evidence>
<comment type="caution">
    <text evidence="1">The sequence shown here is derived from an EMBL/GenBank/DDBJ whole genome shotgun (WGS) entry which is preliminary data.</text>
</comment>
<dbReference type="EMBL" id="JSAQ01000001">
    <property type="protein sequence ID" value="KGO07461.1"/>
    <property type="molecule type" value="Genomic_DNA"/>
</dbReference>
<gene>
    <name evidence="1" type="ORF">NV36_11880</name>
</gene>
<dbReference type="PROSITE" id="PS51257">
    <property type="entry name" value="PROKAR_LIPOPROTEIN"/>
    <property type="match status" value="1"/>
</dbReference>
<sequence length="256" mass="29614">MKKALILILIPILTISSCKNKSQKEGELSQIEIVNNTLQAHGKSTFDSHKITFSVDNTTYTQEKENGRAIQSFSRYKDNIEHKGTYNGGYIEYFIDGDLQEEGSYPAPMLEKSLYGFLYAANLPLSLATKDILYKKLDEVEIRNKKYFTIQASNVEMPSKIDDQFILYINTENFLVEYIALNHSLSGSINQFRRLKNTRKINDVIFQDYIIFTPRDKELPLSMLFKEYNSAQLKDHRTISFQNITVTPRDSLNLTY</sequence>
<evidence type="ECO:0000313" key="2">
    <source>
        <dbReference type="Proteomes" id="UP000030140"/>
    </source>
</evidence>
<keyword evidence="2" id="KW-1185">Reference proteome</keyword>
<dbReference type="InterPro" id="IPR045444">
    <property type="entry name" value="DUF6503"/>
</dbReference>
<dbReference type="PATRIC" id="fig|1300343.5.peg.1265"/>
<organism evidence="1 2">
    <name type="scientific">Dokdonia donghaensis DSW-1</name>
    <dbReference type="NCBI Taxonomy" id="1300343"/>
    <lineage>
        <taxon>Bacteria</taxon>
        <taxon>Pseudomonadati</taxon>
        <taxon>Bacteroidota</taxon>
        <taxon>Flavobacteriia</taxon>
        <taxon>Flavobacteriales</taxon>
        <taxon>Flavobacteriaceae</taxon>
        <taxon>Dokdonia</taxon>
    </lineage>
</organism>
<dbReference type="RefSeq" id="WP_035327529.1">
    <property type="nucleotide sequence ID" value="NZ_CP015125.1"/>
</dbReference>
<protein>
    <recommendedName>
        <fullName evidence="3">Deoxyribose-phosphate aldolase</fullName>
    </recommendedName>
</protein>
<dbReference type="Pfam" id="PF20113">
    <property type="entry name" value="DUF6503"/>
    <property type="match status" value="1"/>
</dbReference>